<proteinExistence type="predicted"/>
<reference evidence="2" key="1">
    <citation type="journal article" date="2010" name="Nat. Biotechnol.">
        <title>Draft genome sequence of the oilseed species Ricinus communis.</title>
        <authorList>
            <person name="Chan A.P."/>
            <person name="Crabtree J."/>
            <person name="Zhao Q."/>
            <person name="Lorenzi H."/>
            <person name="Orvis J."/>
            <person name="Puiu D."/>
            <person name="Melake-Berhan A."/>
            <person name="Jones K.M."/>
            <person name="Redman J."/>
            <person name="Chen G."/>
            <person name="Cahoon E.B."/>
            <person name="Gedil M."/>
            <person name="Stanke M."/>
            <person name="Haas B.J."/>
            <person name="Wortman J.R."/>
            <person name="Fraser-Liggett C.M."/>
            <person name="Ravel J."/>
            <person name="Rabinowicz P.D."/>
        </authorList>
    </citation>
    <scope>NUCLEOTIDE SEQUENCE [LARGE SCALE GENOMIC DNA]</scope>
    <source>
        <strain evidence="2">cv. Hale</strain>
    </source>
</reference>
<sequence length="49" mass="5093">MADAFFIATAAAARSVSASYRGAIDEQNLYVSENTAVGIPGSARPGFNR</sequence>
<organism evidence="1 2">
    <name type="scientific">Ricinus communis</name>
    <name type="common">Castor bean</name>
    <dbReference type="NCBI Taxonomy" id="3988"/>
    <lineage>
        <taxon>Eukaryota</taxon>
        <taxon>Viridiplantae</taxon>
        <taxon>Streptophyta</taxon>
        <taxon>Embryophyta</taxon>
        <taxon>Tracheophyta</taxon>
        <taxon>Spermatophyta</taxon>
        <taxon>Magnoliopsida</taxon>
        <taxon>eudicotyledons</taxon>
        <taxon>Gunneridae</taxon>
        <taxon>Pentapetalae</taxon>
        <taxon>rosids</taxon>
        <taxon>fabids</taxon>
        <taxon>Malpighiales</taxon>
        <taxon>Euphorbiaceae</taxon>
        <taxon>Acalyphoideae</taxon>
        <taxon>Acalypheae</taxon>
        <taxon>Ricinus</taxon>
    </lineage>
</organism>
<protein>
    <submittedName>
        <fullName evidence="1">Uncharacterized protein</fullName>
    </submittedName>
</protein>
<accession>B9RKI9</accession>
<dbReference type="EMBL" id="EQ973784">
    <property type="protein sequence ID" value="EEF48187.1"/>
    <property type="molecule type" value="Genomic_DNA"/>
</dbReference>
<evidence type="ECO:0000313" key="1">
    <source>
        <dbReference type="EMBL" id="EEF48187.1"/>
    </source>
</evidence>
<evidence type="ECO:0000313" key="2">
    <source>
        <dbReference type="Proteomes" id="UP000008311"/>
    </source>
</evidence>
<name>B9RKI9_RICCO</name>
<keyword evidence="2" id="KW-1185">Reference proteome</keyword>
<gene>
    <name evidence="1" type="ORF">RCOM_1050160</name>
</gene>
<dbReference type="InParanoid" id="B9RKI9"/>
<dbReference type="AlphaFoldDB" id="B9RKI9"/>
<dbReference type="Proteomes" id="UP000008311">
    <property type="component" value="Unassembled WGS sequence"/>
</dbReference>